<dbReference type="STRING" id="281362.AT959_15700"/>
<dbReference type="GO" id="GO:0003824">
    <property type="term" value="F:catalytic activity"/>
    <property type="evidence" value="ECO:0007669"/>
    <property type="project" value="InterPro"/>
</dbReference>
<dbReference type="InterPro" id="IPR005302">
    <property type="entry name" value="MoCF_Sase_C"/>
</dbReference>
<reference evidence="2 3" key="1">
    <citation type="submission" date="2015-12" db="EMBL/GenBank/DDBJ databases">
        <title>Nitrous oxide reduction kinetics distinguish bacteria harboring typical versus atypical NosZ.</title>
        <authorList>
            <person name="Yoon S."/>
            <person name="Nissen S."/>
            <person name="Park D."/>
            <person name="Sanford R.A."/>
            <person name="Loeffler F.E."/>
        </authorList>
    </citation>
    <scope>NUCLEOTIDE SEQUENCE [LARGE SCALE GENOMIC DNA]</scope>
    <source>
        <strain evidence="2 3">ATCC BAA-841</strain>
    </source>
</reference>
<dbReference type="SUPFAM" id="SSF50800">
    <property type="entry name" value="PK beta-barrel domain-like"/>
    <property type="match status" value="1"/>
</dbReference>
<name>A0A133XET2_9RHOO</name>
<evidence type="ECO:0000313" key="3">
    <source>
        <dbReference type="Proteomes" id="UP000070186"/>
    </source>
</evidence>
<dbReference type="GO" id="GO:0030170">
    <property type="term" value="F:pyridoxal phosphate binding"/>
    <property type="evidence" value="ECO:0007669"/>
    <property type="project" value="InterPro"/>
</dbReference>
<feature type="domain" description="MOSC" evidence="1">
    <location>
        <begin position="26"/>
        <end position="163"/>
    </location>
</feature>
<comment type="caution">
    <text evidence="2">The sequence shown here is derived from an EMBL/GenBank/DDBJ whole genome shotgun (WGS) entry which is preliminary data.</text>
</comment>
<dbReference type="GO" id="GO:0030151">
    <property type="term" value="F:molybdenum ion binding"/>
    <property type="evidence" value="ECO:0007669"/>
    <property type="project" value="InterPro"/>
</dbReference>
<dbReference type="RefSeq" id="WP_066884970.1">
    <property type="nucleotide sequence ID" value="NZ_LODL01000035.1"/>
</dbReference>
<protein>
    <recommendedName>
        <fullName evidence="1">MOSC domain-containing protein</fullName>
    </recommendedName>
</protein>
<dbReference type="PANTHER" id="PTHR30212">
    <property type="entry name" value="PROTEIN YIIM"/>
    <property type="match status" value="1"/>
</dbReference>
<proteinExistence type="predicted"/>
<dbReference type="InterPro" id="IPR011037">
    <property type="entry name" value="Pyrv_Knase-like_insert_dom_sf"/>
</dbReference>
<dbReference type="PROSITE" id="PS51340">
    <property type="entry name" value="MOSC"/>
    <property type="match status" value="1"/>
</dbReference>
<sequence>MANISLFIGGIRPLPESGRPTGIYKQAVSSALELGPEGFVGDQQADRRVHGGPEKAVHLYPSRHYARLAARFPAAAPLLVPGSLGENIATTELDENDVRLGEIWYLGTARLQVCQPRSPCWKIDERFACDGMAAFIAEQRLTGWYWRVVTPGRVAPGDCLERESEASAPTLAAAMQLWQAHRPDPAALAQLAATPGIARHWQQKIEQRLAWLRQNPEQTPSPVKAFHVKPENL</sequence>
<gene>
    <name evidence="2" type="ORF">AT959_15700</name>
</gene>
<dbReference type="Gene3D" id="2.40.33.20">
    <property type="entry name" value="PK beta-barrel domain-like"/>
    <property type="match status" value="1"/>
</dbReference>
<keyword evidence="3" id="KW-1185">Reference proteome</keyword>
<evidence type="ECO:0000259" key="1">
    <source>
        <dbReference type="PROSITE" id="PS51340"/>
    </source>
</evidence>
<evidence type="ECO:0000313" key="2">
    <source>
        <dbReference type="EMBL" id="KXB29406.1"/>
    </source>
</evidence>
<dbReference type="Pfam" id="PF03473">
    <property type="entry name" value="MOSC"/>
    <property type="match status" value="1"/>
</dbReference>
<accession>A0A133XET2</accession>
<dbReference type="Proteomes" id="UP000070186">
    <property type="component" value="Unassembled WGS sequence"/>
</dbReference>
<dbReference type="InterPro" id="IPR052353">
    <property type="entry name" value="Benzoxazolinone_Detox_Enz"/>
</dbReference>
<dbReference type="AlphaFoldDB" id="A0A133XET2"/>
<organism evidence="2 3">
    <name type="scientific">Dechloromonas denitrificans</name>
    <dbReference type="NCBI Taxonomy" id="281362"/>
    <lineage>
        <taxon>Bacteria</taxon>
        <taxon>Pseudomonadati</taxon>
        <taxon>Pseudomonadota</taxon>
        <taxon>Betaproteobacteria</taxon>
        <taxon>Rhodocyclales</taxon>
        <taxon>Azonexaceae</taxon>
        <taxon>Dechloromonas</taxon>
    </lineage>
</organism>
<dbReference type="EMBL" id="LODL01000035">
    <property type="protein sequence ID" value="KXB29406.1"/>
    <property type="molecule type" value="Genomic_DNA"/>
</dbReference>
<dbReference type="PANTHER" id="PTHR30212:SF2">
    <property type="entry name" value="PROTEIN YIIM"/>
    <property type="match status" value="1"/>
</dbReference>